<evidence type="ECO:0000313" key="2">
    <source>
        <dbReference type="Proteomes" id="UP000013085"/>
    </source>
</evidence>
<protein>
    <submittedName>
        <fullName evidence="1">Uncharacterized protein</fullName>
    </submittedName>
</protein>
<proteinExistence type="predicted"/>
<dbReference type="AlphaFoldDB" id="A0A0E2H3L1"/>
<organism evidence="1 2">
    <name type="scientific">[Clostridium] clostridioforme 90A8</name>
    <dbReference type="NCBI Taxonomy" id="999408"/>
    <lineage>
        <taxon>Bacteria</taxon>
        <taxon>Bacillati</taxon>
        <taxon>Bacillota</taxon>
        <taxon>Clostridia</taxon>
        <taxon>Lachnospirales</taxon>
        <taxon>Lachnospiraceae</taxon>
        <taxon>Enterocloster</taxon>
    </lineage>
</organism>
<dbReference type="PATRIC" id="fig|999408.3.peg.5635"/>
<accession>A0A0E2H3L1</accession>
<name>A0A0E2H3L1_9FIRM</name>
<dbReference type="RefSeq" id="WP_002594685.1">
    <property type="nucleotide sequence ID" value="NZ_KB850993.1"/>
</dbReference>
<sequence>MDEQKIIFSNRFEKEKFEDYKTDFGTGNTITPDFTEADDFLKFIQKNRRSVPSKERIADKDKFIKTVYELSNSFEIDADLIEFAEGYIANIYVDYACYTGYIKKLLAILFILADDISFLGGSKENADMLFSFTYHTHHIFLNNRETTDFS</sequence>
<gene>
    <name evidence="1" type="ORF">HMPREF1090_05240</name>
</gene>
<reference evidence="1 2" key="1">
    <citation type="submission" date="2013-01" db="EMBL/GenBank/DDBJ databases">
        <title>The Genome Sequence of Clostridium clostridioforme 90A8.</title>
        <authorList>
            <consortium name="The Broad Institute Genome Sequencing Platform"/>
            <person name="Earl A."/>
            <person name="Ward D."/>
            <person name="Feldgarden M."/>
            <person name="Gevers D."/>
            <person name="Courvalin P."/>
            <person name="Lambert T."/>
            <person name="Walker B."/>
            <person name="Young S.K."/>
            <person name="Zeng Q."/>
            <person name="Gargeya S."/>
            <person name="Fitzgerald M."/>
            <person name="Haas B."/>
            <person name="Abouelleil A."/>
            <person name="Alvarado L."/>
            <person name="Arachchi H.M."/>
            <person name="Berlin A.M."/>
            <person name="Chapman S.B."/>
            <person name="Dewar J."/>
            <person name="Goldberg J."/>
            <person name="Griggs A."/>
            <person name="Gujja S."/>
            <person name="Hansen M."/>
            <person name="Howarth C."/>
            <person name="Imamovic A."/>
            <person name="Larimer J."/>
            <person name="McCowan C."/>
            <person name="Murphy C."/>
            <person name="Neiman D."/>
            <person name="Pearson M."/>
            <person name="Priest M."/>
            <person name="Roberts A."/>
            <person name="Saif S."/>
            <person name="Shea T."/>
            <person name="Sisk P."/>
            <person name="Sykes S."/>
            <person name="Wortman J."/>
            <person name="Nusbaum C."/>
            <person name="Birren B."/>
        </authorList>
    </citation>
    <scope>NUCLEOTIDE SEQUENCE [LARGE SCALE GENOMIC DNA]</scope>
    <source>
        <strain evidence="1 2">90A8</strain>
    </source>
</reference>
<comment type="caution">
    <text evidence="1">The sequence shown here is derived from an EMBL/GenBank/DDBJ whole genome shotgun (WGS) entry which is preliminary data.</text>
</comment>
<dbReference type="Proteomes" id="UP000013085">
    <property type="component" value="Unassembled WGS sequence"/>
</dbReference>
<dbReference type="HOGENOM" id="CLU_1739198_0_0_9"/>
<dbReference type="EMBL" id="AGYR01000068">
    <property type="protein sequence ID" value="ENZ07387.1"/>
    <property type="molecule type" value="Genomic_DNA"/>
</dbReference>
<evidence type="ECO:0000313" key="1">
    <source>
        <dbReference type="EMBL" id="ENZ07387.1"/>
    </source>
</evidence>